<keyword evidence="6" id="KW-0009">Actin-binding</keyword>
<evidence type="ECO:0000313" key="17">
    <source>
        <dbReference type="RefSeq" id="XP_018026769.1"/>
    </source>
</evidence>
<feature type="domain" description="ADF-H" evidence="15">
    <location>
        <begin position="2"/>
        <end position="133"/>
    </location>
</feature>
<dbReference type="CDD" id="cd11281">
    <property type="entry name" value="ADF_drebrin_like"/>
    <property type="match status" value="1"/>
</dbReference>
<feature type="compositionally biased region" description="Polar residues" evidence="13">
    <location>
        <begin position="155"/>
        <end position="174"/>
    </location>
</feature>
<evidence type="ECO:0000256" key="3">
    <source>
        <dbReference type="ARBA" id="ARBA00022443"/>
    </source>
</evidence>
<dbReference type="RefSeq" id="XP_018026769.1">
    <property type="nucleotide sequence ID" value="XM_018171280.2"/>
</dbReference>
<comment type="function">
    <text evidence="9">Binds to F-actin in a calcium-independent manner. Has no direct effect on actin depolymerization. Acts as a chaperone for ALOX5 (5LO), influencing both its stability and activity in leukotrienes synthesis.</text>
</comment>
<feature type="compositionally biased region" description="Basic and acidic residues" evidence="13">
    <location>
        <begin position="233"/>
        <end position="249"/>
    </location>
</feature>
<organism evidence="16 17">
    <name type="scientific">Hyalella azteca</name>
    <name type="common">Amphipod</name>
    <dbReference type="NCBI Taxonomy" id="294128"/>
    <lineage>
        <taxon>Eukaryota</taxon>
        <taxon>Metazoa</taxon>
        <taxon>Ecdysozoa</taxon>
        <taxon>Arthropoda</taxon>
        <taxon>Crustacea</taxon>
        <taxon>Multicrustacea</taxon>
        <taxon>Malacostraca</taxon>
        <taxon>Eumalacostraca</taxon>
        <taxon>Peracarida</taxon>
        <taxon>Amphipoda</taxon>
        <taxon>Senticaudata</taxon>
        <taxon>Talitrida</taxon>
        <taxon>Talitroidea</taxon>
        <taxon>Hyalellidae</taxon>
        <taxon>Hyalella</taxon>
    </lineage>
</organism>
<keyword evidence="16" id="KW-1185">Reference proteome</keyword>
<dbReference type="Pfam" id="PF00018">
    <property type="entry name" value="SH3_1"/>
    <property type="match status" value="1"/>
</dbReference>
<dbReference type="InterPro" id="IPR036028">
    <property type="entry name" value="SH3-like_dom_sf"/>
</dbReference>
<dbReference type="Pfam" id="PF00241">
    <property type="entry name" value="Cofilin_ADF"/>
    <property type="match status" value="1"/>
</dbReference>
<comment type="subunit">
    <text evidence="10">Interacts with 5-lipoxygenase (ALOX5/5LO) in a calcium-independent manner. Binds to F-actin with a stoichiometry of 1:2.</text>
</comment>
<gene>
    <name evidence="17" type="primary">LOC108682164</name>
</gene>
<keyword evidence="7" id="KW-0206">Cytoskeleton</keyword>
<evidence type="ECO:0000256" key="8">
    <source>
        <dbReference type="ARBA" id="ARBA00038052"/>
    </source>
</evidence>
<feature type="compositionally biased region" description="Basic and acidic residues" evidence="13">
    <location>
        <begin position="261"/>
        <end position="279"/>
    </location>
</feature>
<dbReference type="Gene3D" id="2.30.30.40">
    <property type="entry name" value="SH3 Domains"/>
    <property type="match status" value="1"/>
</dbReference>
<dbReference type="SUPFAM" id="SSF50044">
    <property type="entry name" value="SH3-domain"/>
    <property type="match status" value="1"/>
</dbReference>
<feature type="compositionally biased region" description="Polar residues" evidence="13">
    <location>
        <begin position="468"/>
        <end position="502"/>
    </location>
</feature>
<dbReference type="GO" id="GO:0014069">
    <property type="term" value="C:postsynaptic density"/>
    <property type="evidence" value="ECO:0007669"/>
    <property type="project" value="TreeGrafter"/>
</dbReference>
<dbReference type="CTD" id="39520"/>
<proteinExistence type="inferred from homology"/>
<dbReference type="GO" id="GO:0048812">
    <property type="term" value="P:neuron projection morphogenesis"/>
    <property type="evidence" value="ECO:0007669"/>
    <property type="project" value="TreeGrafter"/>
</dbReference>
<comment type="similarity">
    <text evidence="8">Belongs to the actin-binding proteins ADF family. Coactosin subfamily.</text>
</comment>
<evidence type="ECO:0000256" key="13">
    <source>
        <dbReference type="SAM" id="MobiDB-lite"/>
    </source>
</evidence>
<dbReference type="OrthoDB" id="5971719at2759"/>
<feature type="compositionally biased region" description="Polar residues" evidence="13">
    <location>
        <begin position="385"/>
        <end position="412"/>
    </location>
</feature>
<comment type="subcellular location">
    <subcellularLocation>
        <location evidence="1">Cytoplasm</location>
        <location evidence="1">Cytoskeleton</location>
    </subcellularLocation>
</comment>
<dbReference type="SUPFAM" id="SSF55753">
    <property type="entry name" value="Actin depolymerizing proteins"/>
    <property type="match status" value="1"/>
</dbReference>
<dbReference type="InterPro" id="IPR001452">
    <property type="entry name" value="SH3_domain"/>
</dbReference>
<dbReference type="CDD" id="cd11960">
    <property type="entry name" value="SH3_Abp1_eu"/>
    <property type="match status" value="1"/>
</dbReference>
<dbReference type="PROSITE" id="PS50002">
    <property type="entry name" value="SH3"/>
    <property type="match status" value="1"/>
</dbReference>
<feature type="region of interest" description="Disordered" evidence="13">
    <location>
        <begin position="142"/>
        <end position="290"/>
    </location>
</feature>
<dbReference type="GO" id="GO:0045773">
    <property type="term" value="P:positive regulation of axon extension"/>
    <property type="evidence" value="ECO:0007669"/>
    <property type="project" value="TreeGrafter"/>
</dbReference>
<dbReference type="GO" id="GO:0030425">
    <property type="term" value="C:dendrite"/>
    <property type="evidence" value="ECO:0007669"/>
    <property type="project" value="TreeGrafter"/>
</dbReference>
<keyword evidence="5" id="KW-0175">Coiled coil</keyword>
<feature type="domain" description="SH3" evidence="14">
    <location>
        <begin position="647"/>
        <end position="707"/>
    </location>
</feature>
<feature type="compositionally biased region" description="Low complexity" evidence="13">
    <location>
        <begin position="331"/>
        <end position="341"/>
    </location>
</feature>
<evidence type="ECO:0000256" key="6">
    <source>
        <dbReference type="ARBA" id="ARBA00023203"/>
    </source>
</evidence>
<dbReference type="FunFam" id="3.40.20.10:FF:000018">
    <property type="entry name" value="Coactosin-like 1"/>
    <property type="match status" value="1"/>
</dbReference>
<dbReference type="InterPro" id="IPR002108">
    <property type="entry name" value="ADF-H"/>
</dbReference>
<evidence type="ECO:0000256" key="5">
    <source>
        <dbReference type="ARBA" id="ARBA00023054"/>
    </source>
</evidence>
<evidence type="ECO:0000256" key="1">
    <source>
        <dbReference type="ARBA" id="ARBA00004245"/>
    </source>
</evidence>
<dbReference type="PANTHER" id="PTHR10829">
    <property type="entry name" value="CORTACTIN AND DREBRIN"/>
    <property type="match status" value="1"/>
</dbReference>
<accession>A0A8B7PKQ8</accession>
<dbReference type="GO" id="GO:0045211">
    <property type="term" value="C:postsynaptic membrane"/>
    <property type="evidence" value="ECO:0007669"/>
    <property type="project" value="TreeGrafter"/>
</dbReference>
<evidence type="ECO:0000256" key="9">
    <source>
        <dbReference type="ARBA" id="ARBA00058385"/>
    </source>
</evidence>
<evidence type="ECO:0000256" key="11">
    <source>
        <dbReference type="ARBA" id="ARBA00068121"/>
    </source>
</evidence>
<feature type="compositionally biased region" description="Polar residues" evidence="13">
    <location>
        <begin position="549"/>
        <end position="565"/>
    </location>
</feature>
<feature type="compositionally biased region" description="Acidic residues" evidence="13">
    <location>
        <begin position="425"/>
        <end position="435"/>
    </location>
</feature>
<evidence type="ECO:0000313" key="16">
    <source>
        <dbReference type="Proteomes" id="UP000694843"/>
    </source>
</evidence>
<keyword evidence="3 12" id="KW-0728">SH3 domain</keyword>
<evidence type="ECO:0000256" key="10">
    <source>
        <dbReference type="ARBA" id="ARBA00062335"/>
    </source>
</evidence>
<dbReference type="GO" id="GO:0098974">
    <property type="term" value="P:postsynaptic actin cytoskeleton organization"/>
    <property type="evidence" value="ECO:0007669"/>
    <property type="project" value="TreeGrafter"/>
</dbReference>
<sequence length="713" mass="78944">MSIDLEKNKSEILRAYDDVLSDKTPTDWILLGYEGQTNILKLIGTGDGGLEELADELNSSKVMYAVVRVTDPKTTRTKHVLINYIGEACPNLRKGICARHLHDVKGLLKGIHVTINARNEEEVEADQVFAALAKATATSYNFSDRSENEERNAPVGTNYQRTNPLSEINTSSRNKFWEEQEHEEQVRKQEEIQRKKLEEMTIDQERRKTEMKSSKEREVQQQEHSVKVAASRRASEVADERLRAAREPGDGPTAADAERDEQERARRAELLRKQRKQEAESVIGGSTKSARSVFESQGAAVANGVGNARAPARKLKEFTPLNNTSDSGHHNSNNISSNSNSRGAVARAWPPPSNSSGVAVQEERKPRQPMFVDSDVHASREGIVSSATARPNPIGASQSSPPASRRVPSNNVHKNEQRFTPSLYDGEDNLYEGEETQAPQLPPKSTYGAVTYEDEPPRLPKSQPPNTAPASYAGQMSSSNYYEDSEPVSASSHSTYMSNQTLLKKEDKLPTYAYVSEPPRGDRNSGARSMSGAAAPENFYEDDSEFTDHQNQQKLGGFTENSNRSYYAASNGPTQHRYDSVPVEPDDRIYDQPVEDYDLSVPRTVTGQDARGEQDLSPGPASPHLETTPSVAMTYEVDGVEYQLLPEHGLCARALYDYQASDNTEISFDPSEIISNIEQIDEGWWQGVSPSGNFGLFPANYVELINAAAPRNS</sequence>
<dbReference type="InterPro" id="IPR035717">
    <property type="entry name" value="Drebrin-like_SH3"/>
</dbReference>
<dbReference type="GO" id="GO:0030027">
    <property type="term" value="C:lamellipodium"/>
    <property type="evidence" value="ECO:0007669"/>
    <property type="project" value="TreeGrafter"/>
</dbReference>
<dbReference type="GO" id="GO:0030833">
    <property type="term" value="P:regulation of actin filament polymerization"/>
    <property type="evidence" value="ECO:0007669"/>
    <property type="project" value="TreeGrafter"/>
</dbReference>
<dbReference type="GO" id="GO:0030864">
    <property type="term" value="C:cortical actin cytoskeleton"/>
    <property type="evidence" value="ECO:0007669"/>
    <property type="project" value="TreeGrafter"/>
</dbReference>
<dbReference type="Gene3D" id="3.40.20.10">
    <property type="entry name" value="Severin"/>
    <property type="match status" value="1"/>
</dbReference>
<evidence type="ECO:0000256" key="2">
    <source>
        <dbReference type="ARBA" id="ARBA00011039"/>
    </source>
</evidence>
<dbReference type="PROSITE" id="PS51263">
    <property type="entry name" value="ADF_H"/>
    <property type="match status" value="1"/>
</dbReference>
<reference evidence="17" key="1">
    <citation type="submission" date="2025-08" db="UniProtKB">
        <authorList>
            <consortium name="RefSeq"/>
        </authorList>
    </citation>
    <scope>IDENTIFICATION</scope>
    <source>
        <tissue evidence="17">Whole organism</tissue>
    </source>
</reference>
<evidence type="ECO:0000259" key="14">
    <source>
        <dbReference type="PROSITE" id="PS50002"/>
    </source>
</evidence>
<dbReference type="KEGG" id="hazt:108682164"/>
<dbReference type="Proteomes" id="UP000694843">
    <property type="component" value="Unplaced"/>
</dbReference>
<name>A0A8B7PKQ8_HYAAZ</name>
<dbReference type="PANTHER" id="PTHR10829:SF25">
    <property type="entry name" value="DREBRIN-LIKE PROTEIN"/>
    <property type="match status" value="1"/>
</dbReference>
<dbReference type="GO" id="GO:0030427">
    <property type="term" value="C:site of polarized growth"/>
    <property type="evidence" value="ECO:0007669"/>
    <property type="project" value="TreeGrafter"/>
</dbReference>
<dbReference type="OMA" id="HYASQYD"/>
<comment type="similarity">
    <text evidence="2">Belongs to the ABP1 family.</text>
</comment>
<dbReference type="InterPro" id="IPR029006">
    <property type="entry name" value="ADF-H/Gelsolin-like_dom_sf"/>
</dbReference>
<feature type="region of interest" description="Disordered" evidence="13">
    <location>
        <begin position="305"/>
        <end position="628"/>
    </location>
</feature>
<protein>
    <recommendedName>
        <fullName evidence="11">Coactosin-like protein</fullName>
    </recommendedName>
</protein>
<dbReference type="SMART" id="SM00102">
    <property type="entry name" value="ADF"/>
    <property type="match status" value="1"/>
</dbReference>
<keyword evidence="4" id="KW-0963">Cytoplasm</keyword>
<dbReference type="FunFam" id="2.30.30.40:FF:000046">
    <property type="entry name" value="Drebrin-like protein isoform B"/>
    <property type="match status" value="1"/>
</dbReference>
<evidence type="ECO:0000259" key="15">
    <source>
        <dbReference type="PROSITE" id="PS51263"/>
    </source>
</evidence>
<evidence type="ECO:0000256" key="4">
    <source>
        <dbReference type="ARBA" id="ARBA00022490"/>
    </source>
</evidence>
<dbReference type="GeneID" id="108682164"/>
<dbReference type="PRINTS" id="PR00452">
    <property type="entry name" value="SH3DOMAIN"/>
</dbReference>
<evidence type="ECO:0000256" key="7">
    <source>
        <dbReference type="ARBA" id="ARBA00023212"/>
    </source>
</evidence>
<dbReference type="GO" id="GO:0051015">
    <property type="term" value="F:actin filament binding"/>
    <property type="evidence" value="ECO:0007669"/>
    <property type="project" value="TreeGrafter"/>
</dbReference>
<evidence type="ECO:0000256" key="12">
    <source>
        <dbReference type="PROSITE-ProRule" id="PRU00192"/>
    </source>
</evidence>
<dbReference type="SMART" id="SM00326">
    <property type="entry name" value="SH3"/>
    <property type="match status" value="1"/>
</dbReference>
<dbReference type="AlphaFoldDB" id="A0A8B7PKQ8"/>
<feature type="compositionally biased region" description="Basic and acidic residues" evidence="13">
    <location>
        <begin position="175"/>
        <end position="226"/>
    </location>
</feature>
<dbReference type="GO" id="GO:0005884">
    <property type="term" value="C:actin filament"/>
    <property type="evidence" value="ECO:0007669"/>
    <property type="project" value="TreeGrafter"/>
</dbReference>